<sequence>MLALRGERFKEVEILLLRHQVAVRCTPSDATALRRSTTRSSTIWATNGLQRQTSAGNGERTRPAFADRVHEQQTGFMSSGSAENSRSDAIAPEVGQAQVCPLRVNEAGVLGVPDALNPKVVAPPAGMVAL</sequence>
<proteinExistence type="predicted"/>
<keyword evidence="2" id="KW-1185">Reference proteome</keyword>
<accession>A0ABQ4E7N1</accession>
<protein>
    <submittedName>
        <fullName evidence="1">Uncharacterized protein</fullName>
    </submittedName>
</protein>
<gene>
    <name evidence="1" type="ORF">Pen02_56670</name>
</gene>
<dbReference type="EMBL" id="BONW01000028">
    <property type="protein sequence ID" value="GIG90731.1"/>
    <property type="molecule type" value="Genomic_DNA"/>
</dbReference>
<name>A0ABQ4E7N1_9ACTN</name>
<dbReference type="Proteomes" id="UP000646749">
    <property type="component" value="Unassembled WGS sequence"/>
</dbReference>
<comment type="caution">
    <text evidence="1">The sequence shown here is derived from an EMBL/GenBank/DDBJ whole genome shotgun (WGS) entry which is preliminary data.</text>
</comment>
<evidence type="ECO:0000313" key="2">
    <source>
        <dbReference type="Proteomes" id="UP000646749"/>
    </source>
</evidence>
<organism evidence="1 2">
    <name type="scientific">Plantactinospora endophytica</name>
    <dbReference type="NCBI Taxonomy" id="673535"/>
    <lineage>
        <taxon>Bacteria</taxon>
        <taxon>Bacillati</taxon>
        <taxon>Actinomycetota</taxon>
        <taxon>Actinomycetes</taxon>
        <taxon>Micromonosporales</taxon>
        <taxon>Micromonosporaceae</taxon>
        <taxon>Plantactinospora</taxon>
    </lineage>
</organism>
<reference evidence="1 2" key="1">
    <citation type="submission" date="2021-01" db="EMBL/GenBank/DDBJ databases">
        <title>Whole genome shotgun sequence of Plantactinospora endophytica NBRC 110450.</title>
        <authorList>
            <person name="Komaki H."/>
            <person name="Tamura T."/>
        </authorList>
    </citation>
    <scope>NUCLEOTIDE SEQUENCE [LARGE SCALE GENOMIC DNA]</scope>
    <source>
        <strain evidence="1 2">NBRC 110450</strain>
    </source>
</reference>
<evidence type="ECO:0000313" key="1">
    <source>
        <dbReference type="EMBL" id="GIG90731.1"/>
    </source>
</evidence>